<reference evidence="3 4" key="1">
    <citation type="submission" date="2018-06" db="EMBL/GenBank/DDBJ databases">
        <authorList>
            <consortium name="Pathogen Informatics"/>
            <person name="Doyle S."/>
        </authorList>
    </citation>
    <scope>NUCLEOTIDE SEQUENCE [LARGE SCALE GENOMIC DNA]</scope>
    <source>
        <strain evidence="3 4">NCTC12360</strain>
    </source>
</reference>
<dbReference type="EMBL" id="UFYW01000001">
    <property type="protein sequence ID" value="STD84765.1"/>
    <property type="molecule type" value="Genomic_DNA"/>
</dbReference>
<dbReference type="Gene3D" id="1.10.390.30">
    <property type="entry name" value="Peptidase M60, enhancin-like domain 3"/>
    <property type="match status" value="1"/>
</dbReference>
<evidence type="ECO:0000313" key="4">
    <source>
        <dbReference type="Proteomes" id="UP000254807"/>
    </source>
</evidence>
<dbReference type="OrthoDB" id="197688at2"/>
<dbReference type="Pfam" id="PF13402">
    <property type="entry name" value="Peptidase_M60"/>
    <property type="match status" value="1"/>
</dbReference>
<feature type="chain" id="PRO_5039157343" evidence="1">
    <location>
        <begin position="23"/>
        <end position="799"/>
    </location>
</feature>
<dbReference type="Gene3D" id="2.60.120.1250">
    <property type="entry name" value="Peptidase M60, enhancin-like domain 1"/>
    <property type="match status" value="1"/>
</dbReference>
<gene>
    <name evidence="3" type="ORF">NCTC12360_03312</name>
</gene>
<dbReference type="PANTHER" id="PTHR15730">
    <property type="entry name" value="EXPERIMENTAL AUTOIMMUNE PROSTATITIS ANTIGEN 2-RELATED"/>
    <property type="match status" value="1"/>
</dbReference>
<name>A0A376H7H1_ENTGA</name>
<keyword evidence="1" id="KW-0732">Signal</keyword>
<keyword evidence="4" id="KW-1185">Reference proteome</keyword>
<dbReference type="InterPro" id="IPR035423">
    <property type="entry name" value="M60-like_N"/>
</dbReference>
<accession>A0A376H7H1</accession>
<feature type="signal peptide" evidence="1">
    <location>
        <begin position="1"/>
        <end position="22"/>
    </location>
</feature>
<dbReference type="AlphaFoldDB" id="A0A376H7H1"/>
<feature type="domain" description="Peptidase M60" evidence="2">
    <location>
        <begin position="63"/>
        <end position="342"/>
    </location>
</feature>
<dbReference type="Gene3D" id="3.40.390.80">
    <property type="entry name" value="Peptidase M60, enhancin-like domain 2"/>
    <property type="match status" value="1"/>
</dbReference>
<dbReference type="RefSeq" id="WP_071870121.1">
    <property type="nucleotide sequence ID" value="NZ_JBHULA010000035.1"/>
</dbReference>
<dbReference type="InterPro" id="IPR042279">
    <property type="entry name" value="Pep_M60_3"/>
</dbReference>
<evidence type="ECO:0000313" key="3">
    <source>
        <dbReference type="EMBL" id="STD84765.1"/>
    </source>
</evidence>
<dbReference type="InterPro" id="IPR031161">
    <property type="entry name" value="Peptidase_M60_dom"/>
</dbReference>
<protein>
    <submittedName>
        <fullName evidence="3">S-layer protein</fullName>
    </submittedName>
</protein>
<dbReference type="Pfam" id="PF17291">
    <property type="entry name" value="M60-like_N"/>
    <property type="match status" value="1"/>
</dbReference>
<dbReference type="Proteomes" id="UP000254807">
    <property type="component" value="Unassembled WGS sequence"/>
</dbReference>
<organism evidence="3 4">
    <name type="scientific">Enterococcus gallinarum</name>
    <dbReference type="NCBI Taxonomy" id="1353"/>
    <lineage>
        <taxon>Bacteria</taxon>
        <taxon>Bacillati</taxon>
        <taxon>Bacillota</taxon>
        <taxon>Bacilli</taxon>
        <taxon>Lactobacillales</taxon>
        <taxon>Enterococcaceae</taxon>
        <taxon>Enterococcus</taxon>
    </lineage>
</organism>
<proteinExistence type="predicted"/>
<dbReference type="PROSITE" id="PS51723">
    <property type="entry name" value="PEPTIDASE_M60"/>
    <property type="match status" value="1"/>
</dbReference>
<sequence>MKKSILFCVLFCGLFGSTVVYGEQESTAEVTQSESQKEVTKAFVGRGDIEKERIRQRRVFRYSNLEASGLYAEKGDHLTVVVKDQDALELVIGTPERNTQKKYPLLQGTNEINVETEGAIYVVNPNEDGSALVTIKGATGQMPFFDLNTTSVEDFQTQMAAAENAKDVQLISNKAIVTVSYRQAQKNITDPKELMEYYDKFLVAQDRVSGISSDGRPENRVDRHFQHFIEVSRKYMFSTQEYMGFNGDGALARLLKTNNGWGVWHESGHQRQQDAWRWDSVIESSVNIYSMAAQKETSGKITALDSYYPQMHTYLTSENKDFEKQNNDLKMVMFGQLANTFGENFYPVLHQYYRENNLSYSTDAERIQNFVINVSKVTGYNMVPYFEEWGFAITEPTRSQTDQLLDLPEKIWLNDNQSTKKLPMRMIDKVTLSDTGIKVDLTDFDTNVFQDQTLVVIKNDQEISKLINKQSDSTLNDNTWQITTPINSTDKIRIELRNTDGVFHLYNRSLGVEQLRNTILGYLDSKEPLDEILTQEILDGIRTDIATLADTNEQQKLLSSLEKLENNYLSSLVKDLSLDESGNLLVTFTNSKFKEYKKIVILGNGKYIAEVATGKPYYSSLSDKTLKVSDQKNQADFSVQFRLPHKTYTVAGITSAEITLKKEINALFITDHQLNDNVTQEKLDDLRSRISSVSAEFKKSLTDRINKAQQLFFESMISSLDFKNSKVTVSFSNDLYKDYKIVVLENKKYMAEVTNGKAYYGQLNGLVFTTSKKATSGVSYVVEVRHASGNYRMRENTFN</sequence>
<dbReference type="InterPro" id="IPR051244">
    <property type="entry name" value="TCAF"/>
</dbReference>
<evidence type="ECO:0000256" key="1">
    <source>
        <dbReference type="SAM" id="SignalP"/>
    </source>
</evidence>
<dbReference type="PANTHER" id="PTHR15730:SF5">
    <property type="entry name" value="SI:CH211-210B2.2-RELATED"/>
    <property type="match status" value="1"/>
</dbReference>
<evidence type="ECO:0000259" key="2">
    <source>
        <dbReference type="PROSITE" id="PS51723"/>
    </source>
</evidence>
<dbReference type="SMART" id="SM01276">
    <property type="entry name" value="M60-like"/>
    <property type="match status" value="1"/>
</dbReference>